<keyword evidence="1 2" id="KW-0238">DNA-binding</keyword>
<dbReference type="PANTHER" id="PTHR43479">
    <property type="entry name" value="ACREF/ENVCD OPERON REPRESSOR-RELATED"/>
    <property type="match status" value="1"/>
</dbReference>
<dbReference type="PANTHER" id="PTHR43479:SF11">
    <property type="entry name" value="ACREF_ENVCD OPERON REPRESSOR-RELATED"/>
    <property type="match status" value="1"/>
</dbReference>
<dbReference type="GO" id="GO:0003677">
    <property type="term" value="F:DNA binding"/>
    <property type="evidence" value="ECO:0007669"/>
    <property type="project" value="UniProtKB-UniRule"/>
</dbReference>
<sequence length="196" mass="22739">MEENNKRQAILKAALDLFAQKGYNSTSIDAIGDAVGIKGPNIYKYFKNKEDIFLSLKDSIEALYLTKMKENSKAKVSSGKDLKEFSINQLLFTMDNNLIKKMRRMGAVEQFRNEEHKTMSTQYQYVKIKTMFTEIFKSMIEDGIMVNEDPEILALAYMSPTSVLIQVYDRDPKRREEVIKLSEAHFDLFIKTYCLK</sequence>
<accession>A0A1T4KPW1</accession>
<dbReference type="SUPFAM" id="SSF46689">
    <property type="entry name" value="Homeodomain-like"/>
    <property type="match status" value="1"/>
</dbReference>
<dbReference type="OrthoDB" id="9808476at2"/>
<dbReference type="Gene3D" id="1.10.357.10">
    <property type="entry name" value="Tetracycline Repressor, domain 2"/>
    <property type="match status" value="1"/>
</dbReference>
<name>A0A1T4KPW1_9FIRM</name>
<dbReference type="Proteomes" id="UP000189857">
    <property type="component" value="Unassembled WGS sequence"/>
</dbReference>
<evidence type="ECO:0000259" key="3">
    <source>
        <dbReference type="PROSITE" id="PS50977"/>
    </source>
</evidence>
<protein>
    <submittedName>
        <fullName evidence="4">Transcriptional regulator, TetR family</fullName>
    </submittedName>
</protein>
<evidence type="ECO:0000313" key="4">
    <source>
        <dbReference type="EMBL" id="SJZ44388.1"/>
    </source>
</evidence>
<keyword evidence="5" id="KW-1185">Reference proteome</keyword>
<reference evidence="4 5" key="1">
    <citation type="submission" date="2017-02" db="EMBL/GenBank/DDBJ databases">
        <authorList>
            <person name="Peterson S.W."/>
        </authorList>
    </citation>
    <scope>NUCLEOTIDE SEQUENCE [LARGE SCALE GENOMIC DNA]</scope>
    <source>
        <strain evidence="4 5">ATCC 17233</strain>
    </source>
</reference>
<gene>
    <name evidence="4" type="ORF">SAMN02745110_00504</name>
</gene>
<feature type="domain" description="HTH tetR-type" evidence="3">
    <location>
        <begin position="4"/>
        <end position="64"/>
    </location>
</feature>
<dbReference type="InterPro" id="IPR009057">
    <property type="entry name" value="Homeodomain-like_sf"/>
</dbReference>
<dbReference type="EMBL" id="FUXA01000004">
    <property type="protein sequence ID" value="SJZ44388.1"/>
    <property type="molecule type" value="Genomic_DNA"/>
</dbReference>
<evidence type="ECO:0000256" key="2">
    <source>
        <dbReference type="PROSITE-ProRule" id="PRU00335"/>
    </source>
</evidence>
<dbReference type="RefSeq" id="WP_078786168.1">
    <property type="nucleotide sequence ID" value="NZ_FMTO01000003.1"/>
</dbReference>
<proteinExistence type="predicted"/>
<dbReference type="AlphaFoldDB" id="A0A1T4KPW1"/>
<dbReference type="InterPro" id="IPR050624">
    <property type="entry name" value="HTH-type_Tx_Regulator"/>
</dbReference>
<feature type="DNA-binding region" description="H-T-H motif" evidence="2">
    <location>
        <begin position="27"/>
        <end position="46"/>
    </location>
</feature>
<evidence type="ECO:0000313" key="5">
    <source>
        <dbReference type="Proteomes" id="UP000189857"/>
    </source>
</evidence>
<dbReference type="InterPro" id="IPR001647">
    <property type="entry name" value="HTH_TetR"/>
</dbReference>
<organism evidence="4 5">
    <name type="scientific">Eubacterium ruminantium</name>
    <dbReference type="NCBI Taxonomy" id="42322"/>
    <lineage>
        <taxon>Bacteria</taxon>
        <taxon>Bacillati</taxon>
        <taxon>Bacillota</taxon>
        <taxon>Clostridia</taxon>
        <taxon>Eubacteriales</taxon>
        <taxon>Eubacteriaceae</taxon>
        <taxon>Eubacterium</taxon>
    </lineage>
</organism>
<dbReference type="Pfam" id="PF00440">
    <property type="entry name" value="TetR_N"/>
    <property type="match status" value="1"/>
</dbReference>
<evidence type="ECO:0000256" key="1">
    <source>
        <dbReference type="ARBA" id="ARBA00023125"/>
    </source>
</evidence>
<dbReference type="PROSITE" id="PS50977">
    <property type="entry name" value="HTH_TETR_2"/>
    <property type="match status" value="1"/>
</dbReference>
<dbReference type="PRINTS" id="PR00455">
    <property type="entry name" value="HTHTETR"/>
</dbReference>